<dbReference type="Proteomes" id="UP000317484">
    <property type="component" value="Unassembled WGS sequence"/>
</dbReference>
<sequence>MTGFAGSPRTARGALIGLDPANPLASVVLFQYNPDEMTRTLQARAATGGGLSGGARSEALRLTGAPIENISLAIEVDAADQLDSGDPLASELGIYPQLSSLEMLLYPKSSVVIANTALALAGSIELVPAEAPLTLLVWGIKRVLPVRLTQFSITEQAYDPGLNPIRARVSLGLRVLSYSDLDVTNPGYHVFLAHQVAKEVMATIASASAVATVGTGAAGSLPLGV</sequence>
<gene>
    <name evidence="1" type="ORF">SAMN06273567_10428</name>
</gene>
<accession>A0A521E0J3</accession>
<evidence type="ECO:0000313" key="1">
    <source>
        <dbReference type="EMBL" id="SMO76841.1"/>
    </source>
</evidence>
<organism evidence="1 2">
    <name type="scientific">Geodermatophilus aquaeductus</name>
    <dbReference type="NCBI Taxonomy" id="1564161"/>
    <lineage>
        <taxon>Bacteria</taxon>
        <taxon>Bacillati</taxon>
        <taxon>Actinomycetota</taxon>
        <taxon>Actinomycetes</taxon>
        <taxon>Geodermatophilales</taxon>
        <taxon>Geodermatophilaceae</taxon>
        <taxon>Geodermatophilus</taxon>
    </lineage>
</organism>
<reference evidence="1 2" key="1">
    <citation type="submission" date="2017-05" db="EMBL/GenBank/DDBJ databases">
        <authorList>
            <person name="Varghese N."/>
            <person name="Submissions S."/>
        </authorList>
    </citation>
    <scope>NUCLEOTIDE SEQUENCE [LARGE SCALE GENOMIC DNA]</scope>
    <source>
        <strain evidence="1 2">DSM 46834</strain>
    </source>
</reference>
<dbReference type="EMBL" id="FXTJ01000004">
    <property type="protein sequence ID" value="SMO76841.1"/>
    <property type="molecule type" value="Genomic_DNA"/>
</dbReference>
<name>A0A521E0J3_9ACTN</name>
<evidence type="ECO:0000313" key="2">
    <source>
        <dbReference type="Proteomes" id="UP000317484"/>
    </source>
</evidence>
<dbReference type="RefSeq" id="WP_142458653.1">
    <property type="nucleotide sequence ID" value="NZ_FXTJ01000004.1"/>
</dbReference>
<dbReference type="AlphaFoldDB" id="A0A521E0J3"/>
<keyword evidence="2" id="KW-1185">Reference proteome</keyword>
<protein>
    <submittedName>
        <fullName evidence="1">Uncharacterized protein</fullName>
    </submittedName>
</protein>
<proteinExistence type="predicted"/>